<comment type="caution">
    <text evidence="1">The sequence shown here is derived from an EMBL/GenBank/DDBJ whole genome shotgun (WGS) entry which is preliminary data.</text>
</comment>
<keyword evidence="2" id="KW-1185">Reference proteome</keyword>
<dbReference type="EMBL" id="JBBPBN010000004">
    <property type="protein sequence ID" value="KAK9042410.1"/>
    <property type="molecule type" value="Genomic_DNA"/>
</dbReference>
<protein>
    <submittedName>
        <fullName evidence="1">Uncharacterized protein</fullName>
    </submittedName>
</protein>
<gene>
    <name evidence="1" type="ORF">V6N11_017485</name>
</gene>
<evidence type="ECO:0000313" key="2">
    <source>
        <dbReference type="Proteomes" id="UP001396334"/>
    </source>
</evidence>
<name>A0ABR2TYI2_9ROSI</name>
<accession>A0ABR2TYI2</accession>
<proteinExistence type="predicted"/>
<reference evidence="1 2" key="1">
    <citation type="journal article" date="2024" name="G3 (Bethesda)">
        <title>Genome assembly of Hibiscus sabdariffa L. provides insights into metabolisms of medicinal natural products.</title>
        <authorList>
            <person name="Kim T."/>
        </authorList>
    </citation>
    <scope>NUCLEOTIDE SEQUENCE [LARGE SCALE GENOMIC DNA]</scope>
    <source>
        <strain evidence="1">TK-2024</strain>
        <tissue evidence="1">Old leaves</tissue>
    </source>
</reference>
<dbReference type="Proteomes" id="UP001396334">
    <property type="component" value="Unassembled WGS sequence"/>
</dbReference>
<organism evidence="1 2">
    <name type="scientific">Hibiscus sabdariffa</name>
    <name type="common">roselle</name>
    <dbReference type="NCBI Taxonomy" id="183260"/>
    <lineage>
        <taxon>Eukaryota</taxon>
        <taxon>Viridiplantae</taxon>
        <taxon>Streptophyta</taxon>
        <taxon>Embryophyta</taxon>
        <taxon>Tracheophyta</taxon>
        <taxon>Spermatophyta</taxon>
        <taxon>Magnoliopsida</taxon>
        <taxon>eudicotyledons</taxon>
        <taxon>Gunneridae</taxon>
        <taxon>Pentapetalae</taxon>
        <taxon>rosids</taxon>
        <taxon>malvids</taxon>
        <taxon>Malvales</taxon>
        <taxon>Malvaceae</taxon>
        <taxon>Malvoideae</taxon>
        <taxon>Hibiscus</taxon>
    </lineage>
</organism>
<evidence type="ECO:0000313" key="1">
    <source>
        <dbReference type="EMBL" id="KAK9042410.1"/>
    </source>
</evidence>
<sequence length="109" mass="11866">MGMVGGSKSGPFSCGIYRMDCIRRVCGSVLIAMAKDTHDSFWRRKRGSVPRLPDPLQGDVVVDAGIMRADRVVRPCQSVEGIVDDEKLSVLQTCAIGWLKEATSIKVLA</sequence>